<dbReference type="Pfam" id="PF01975">
    <property type="entry name" value="SurE"/>
    <property type="match status" value="1"/>
</dbReference>
<keyword evidence="6" id="KW-1185">Reference proteome</keyword>
<dbReference type="OrthoDB" id="4018688at2759"/>
<dbReference type="EMBL" id="LFZN01000155">
    <property type="protein sequence ID" value="KXS97030.1"/>
    <property type="molecule type" value="Genomic_DNA"/>
</dbReference>
<keyword evidence="2" id="KW-0479">Metal-binding</keyword>
<dbReference type="GO" id="GO:0046872">
    <property type="term" value="F:metal ion binding"/>
    <property type="evidence" value="ECO:0007669"/>
    <property type="project" value="UniProtKB-KW"/>
</dbReference>
<accession>A0A139H3H5</accession>
<organism evidence="5 6">
    <name type="scientific">Pseudocercospora eumusae</name>
    <dbReference type="NCBI Taxonomy" id="321146"/>
    <lineage>
        <taxon>Eukaryota</taxon>
        <taxon>Fungi</taxon>
        <taxon>Dikarya</taxon>
        <taxon>Ascomycota</taxon>
        <taxon>Pezizomycotina</taxon>
        <taxon>Dothideomycetes</taxon>
        <taxon>Dothideomycetidae</taxon>
        <taxon>Mycosphaerellales</taxon>
        <taxon>Mycosphaerellaceae</taxon>
        <taxon>Pseudocercospora</taxon>
    </lineage>
</organism>
<sequence>MRRPRPHSGHSMTTSLSHHCSSFTKLRITPGHVVSTTFSTTCSTLAIAMRSFTTAAVAAFAAQAPALNVLMGNDDGFGAANLREFYRLLKAEGHDVVVVSEADNQSGMGGRAVFTNLPTLPAGSEYGLIPPGAPSIGQDPHDKNIWYYNGTPAATAFVGLDYVLPTFSNFKEPDLVVAGPNFGLNLGPFLYTLSGTAGYTYASVGRGYPAIAFSGGNAEQRSYTWINKTTASGHPDPATIQAQLAVKVVQALVKATPKGERLLPLGYGISVNTPFITSLFNDSCISPPFIQTRLTGGADYDIAVFNSTSKTFTYKNTVPSGGNQCINGDCSLPGETEILNTGCQSSISVFTVDYDAPIGRSQTDIRHRLSSIAPYNGTGGDVGNSTWGGYGPKPTGWVSPSRHHWSARWNLEN</sequence>
<comment type="similarity">
    <text evidence="1">Belongs to the SurE nucleotidase family.</text>
</comment>
<dbReference type="GO" id="GO:0008252">
    <property type="term" value="F:nucleotidase activity"/>
    <property type="evidence" value="ECO:0007669"/>
    <property type="project" value="InterPro"/>
</dbReference>
<evidence type="ECO:0000256" key="1">
    <source>
        <dbReference type="ARBA" id="ARBA00011062"/>
    </source>
</evidence>
<dbReference type="InterPro" id="IPR030048">
    <property type="entry name" value="SurE"/>
</dbReference>
<evidence type="ECO:0000259" key="4">
    <source>
        <dbReference type="Pfam" id="PF01975"/>
    </source>
</evidence>
<dbReference type="InterPro" id="IPR036523">
    <property type="entry name" value="SurE-like_sf"/>
</dbReference>
<reference evidence="5 6" key="1">
    <citation type="submission" date="2015-07" db="EMBL/GenBank/DDBJ databases">
        <title>Comparative genomics of the Sigatoka disease complex on banana suggests a link between parallel evolutionary changes in Pseudocercospora fijiensis and Pseudocercospora eumusae and increased virulence on the banana host.</title>
        <authorList>
            <person name="Chang T.-C."/>
            <person name="Salvucci A."/>
            <person name="Crous P.W."/>
            <person name="Stergiopoulos I."/>
        </authorList>
    </citation>
    <scope>NUCLEOTIDE SEQUENCE [LARGE SCALE GENOMIC DNA]</scope>
    <source>
        <strain evidence="5 6">CBS 114824</strain>
    </source>
</reference>
<dbReference type="PANTHER" id="PTHR30457">
    <property type="entry name" value="5'-NUCLEOTIDASE SURE"/>
    <property type="match status" value="1"/>
</dbReference>
<evidence type="ECO:0000256" key="3">
    <source>
        <dbReference type="ARBA" id="ARBA00022801"/>
    </source>
</evidence>
<name>A0A139H3H5_9PEZI</name>
<comment type="caution">
    <text evidence="5">The sequence shown here is derived from an EMBL/GenBank/DDBJ whole genome shotgun (WGS) entry which is preliminary data.</text>
</comment>
<dbReference type="InterPro" id="IPR002828">
    <property type="entry name" value="SurE-like_Pase/nucleotidase"/>
</dbReference>
<gene>
    <name evidence="5" type="ORF">AC578_2873</name>
</gene>
<protein>
    <recommendedName>
        <fullName evidence="4">Survival protein SurE-like phosphatase/nucleotidase domain-containing protein</fullName>
    </recommendedName>
</protein>
<dbReference type="PANTHER" id="PTHR30457:SF0">
    <property type="entry name" value="PHOSPHATASE, PUTATIVE (AFU_ORTHOLOGUE AFUA_4G01070)-RELATED"/>
    <property type="match status" value="1"/>
</dbReference>
<proteinExistence type="inferred from homology"/>
<dbReference type="SUPFAM" id="SSF64167">
    <property type="entry name" value="SurE-like"/>
    <property type="match status" value="1"/>
</dbReference>
<dbReference type="Gene3D" id="3.40.1210.10">
    <property type="entry name" value="Survival protein SurE-like phosphatase/nucleotidase"/>
    <property type="match status" value="1"/>
</dbReference>
<evidence type="ECO:0000313" key="5">
    <source>
        <dbReference type="EMBL" id="KXS97030.1"/>
    </source>
</evidence>
<dbReference type="AlphaFoldDB" id="A0A139H3H5"/>
<evidence type="ECO:0000256" key="2">
    <source>
        <dbReference type="ARBA" id="ARBA00022723"/>
    </source>
</evidence>
<dbReference type="Proteomes" id="UP000070133">
    <property type="component" value="Unassembled WGS sequence"/>
</dbReference>
<evidence type="ECO:0000313" key="6">
    <source>
        <dbReference type="Proteomes" id="UP000070133"/>
    </source>
</evidence>
<feature type="domain" description="Survival protein SurE-like phosphatase/nucleotidase" evidence="4">
    <location>
        <begin position="69"/>
        <end position="274"/>
    </location>
</feature>
<dbReference type="STRING" id="321146.A0A139H3H5"/>
<keyword evidence="3" id="KW-0378">Hydrolase</keyword>